<evidence type="ECO:0000259" key="1">
    <source>
        <dbReference type="Pfam" id="PF01408"/>
    </source>
</evidence>
<dbReference type="InterPro" id="IPR000683">
    <property type="entry name" value="Gfo/Idh/MocA-like_OxRdtase_N"/>
</dbReference>
<sequence length="332" mass="37913">MVKRKLKIPRGKRLTWGIAGCGYFTENTFLPTFQLLKKSKTQAIYSSSDERARKLGAKFGISKSFSNFDEFLKEDFRVLYIGSVNYHHYEQVIKAAKAGKHILCEKPMALNVHEAEEMIRVCKENNVHLSINYVHRFHPLVVKAKELIEKQMIGKIVSISASFNEDIPPSDNFRFKKKLSGGGALRDVGTHMIDLLRYFGGEIDEVKGFLDNIIYKSEVEDFAAAVVKFNKSGYGHFNVSFNTKRFFNRIEILGYKGAISIENVIGNKPSLSKLTIDLHGETKKAFRKRANKLLFRLRDFQSAIFMNEPPTITGEDGLINLKLMEELEKQCQ</sequence>
<dbReference type="AlphaFoldDB" id="A0A0W8G0J2"/>
<dbReference type="Pfam" id="PF22725">
    <property type="entry name" value="GFO_IDH_MocA_C3"/>
    <property type="match status" value="1"/>
</dbReference>
<protein>
    <submittedName>
        <fullName evidence="3">Myo-inositol 2-dehydrogenase</fullName>
        <ecNumber evidence="3">1.1.1.18</ecNumber>
    </submittedName>
</protein>
<evidence type="ECO:0000259" key="2">
    <source>
        <dbReference type="Pfam" id="PF22725"/>
    </source>
</evidence>
<feature type="domain" description="Gfo/Idh/MocA-like oxidoreductase N-terminal" evidence="1">
    <location>
        <begin position="15"/>
        <end position="133"/>
    </location>
</feature>
<accession>A0A0W8G0J2</accession>
<dbReference type="GO" id="GO:0050112">
    <property type="term" value="F:inositol 2-dehydrogenase (NAD+) activity"/>
    <property type="evidence" value="ECO:0007669"/>
    <property type="project" value="UniProtKB-EC"/>
</dbReference>
<dbReference type="SUPFAM" id="SSF51735">
    <property type="entry name" value="NAD(P)-binding Rossmann-fold domains"/>
    <property type="match status" value="1"/>
</dbReference>
<dbReference type="InterPro" id="IPR052515">
    <property type="entry name" value="Gfo/Idh/MocA_Oxidoreductase"/>
</dbReference>
<feature type="domain" description="GFO/IDH/MocA-like oxidoreductase" evidence="2">
    <location>
        <begin position="142"/>
        <end position="259"/>
    </location>
</feature>
<dbReference type="SUPFAM" id="SSF55347">
    <property type="entry name" value="Glyceraldehyde-3-phosphate dehydrogenase-like, C-terminal domain"/>
    <property type="match status" value="1"/>
</dbReference>
<name>A0A0W8G0J2_9ZZZZ</name>
<comment type="caution">
    <text evidence="3">The sequence shown here is derived from an EMBL/GenBank/DDBJ whole genome shotgun (WGS) entry which is preliminary data.</text>
</comment>
<keyword evidence="3" id="KW-0560">Oxidoreductase</keyword>
<dbReference type="Gene3D" id="3.30.360.10">
    <property type="entry name" value="Dihydrodipicolinate Reductase, domain 2"/>
    <property type="match status" value="1"/>
</dbReference>
<proteinExistence type="predicted"/>
<dbReference type="InterPro" id="IPR036291">
    <property type="entry name" value="NAD(P)-bd_dom_sf"/>
</dbReference>
<dbReference type="PANTHER" id="PTHR43249:SF1">
    <property type="entry name" value="D-GLUCOSIDE 3-DEHYDROGENASE"/>
    <property type="match status" value="1"/>
</dbReference>
<dbReference type="EMBL" id="LNQE01000459">
    <property type="protein sequence ID" value="KUG26462.1"/>
    <property type="molecule type" value="Genomic_DNA"/>
</dbReference>
<evidence type="ECO:0000313" key="3">
    <source>
        <dbReference type="EMBL" id="KUG26462.1"/>
    </source>
</evidence>
<dbReference type="Gene3D" id="3.40.50.720">
    <property type="entry name" value="NAD(P)-binding Rossmann-like Domain"/>
    <property type="match status" value="1"/>
</dbReference>
<dbReference type="EC" id="1.1.1.18" evidence="3"/>
<dbReference type="PANTHER" id="PTHR43249">
    <property type="entry name" value="UDP-N-ACETYL-2-AMINO-2-DEOXY-D-GLUCURONATE OXIDASE"/>
    <property type="match status" value="1"/>
</dbReference>
<dbReference type="InterPro" id="IPR055170">
    <property type="entry name" value="GFO_IDH_MocA-like_dom"/>
</dbReference>
<dbReference type="GO" id="GO:0000166">
    <property type="term" value="F:nucleotide binding"/>
    <property type="evidence" value="ECO:0007669"/>
    <property type="project" value="InterPro"/>
</dbReference>
<organism evidence="3">
    <name type="scientific">hydrocarbon metagenome</name>
    <dbReference type="NCBI Taxonomy" id="938273"/>
    <lineage>
        <taxon>unclassified sequences</taxon>
        <taxon>metagenomes</taxon>
        <taxon>ecological metagenomes</taxon>
    </lineage>
</organism>
<gene>
    <name evidence="3" type="ORF">ASZ90_003685</name>
</gene>
<dbReference type="Pfam" id="PF01408">
    <property type="entry name" value="GFO_IDH_MocA"/>
    <property type="match status" value="1"/>
</dbReference>
<reference evidence="3" key="1">
    <citation type="journal article" date="2015" name="Proc. Natl. Acad. Sci. U.S.A.">
        <title>Networks of energetic and metabolic interactions define dynamics in microbial communities.</title>
        <authorList>
            <person name="Embree M."/>
            <person name="Liu J.K."/>
            <person name="Al-Bassam M.M."/>
            <person name="Zengler K."/>
        </authorList>
    </citation>
    <scope>NUCLEOTIDE SEQUENCE</scope>
</reference>